<feature type="signal peptide" evidence="1">
    <location>
        <begin position="1"/>
        <end position="27"/>
    </location>
</feature>
<dbReference type="AlphaFoldDB" id="A0A1G9CPT7"/>
<proteinExistence type="predicted"/>
<name>A0A1G9CPT7_9ACTN</name>
<dbReference type="Proteomes" id="UP000199202">
    <property type="component" value="Unassembled WGS sequence"/>
</dbReference>
<dbReference type="EMBL" id="FNDJ01000016">
    <property type="protein sequence ID" value="SDK53628.1"/>
    <property type="molecule type" value="Genomic_DNA"/>
</dbReference>
<evidence type="ECO:0008006" key="4">
    <source>
        <dbReference type="Google" id="ProtNLM"/>
    </source>
</evidence>
<evidence type="ECO:0000313" key="2">
    <source>
        <dbReference type="EMBL" id="SDK53628.1"/>
    </source>
</evidence>
<keyword evidence="3" id="KW-1185">Reference proteome</keyword>
<protein>
    <recommendedName>
        <fullName evidence="4">Peptidase inhibitor family I36</fullName>
    </recommendedName>
</protein>
<gene>
    <name evidence="2" type="ORF">SAMN05421869_116228</name>
</gene>
<dbReference type="RefSeq" id="WP_176993507.1">
    <property type="nucleotide sequence ID" value="NZ_FNDJ01000016.1"/>
</dbReference>
<reference evidence="2 3" key="1">
    <citation type="submission" date="2016-10" db="EMBL/GenBank/DDBJ databases">
        <authorList>
            <person name="de Groot N.N."/>
        </authorList>
    </citation>
    <scope>NUCLEOTIDE SEQUENCE [LARGE SCALE GENOMIC DNA]</scope>
    <source>
        <strain evidence="2 3">CGMCC 4.6533</strain>
    </source>
</reference>
<evidence type="ECO:0000256" key="1">
    <source>
        <dbReference type="SAM" id="SignalP"/>
    </source>
</evidence>
<evidence type="ECO:0000313" key="3">
    <source>
        <dbReference type="Proteomes" id="UP000199202"/>
    </source>
</evidence>
<feature type="chain" id="PRO_5011724514" description="Peptidase inhibitor family I36" evidence="1">
    <location>
        <begin position="28"/>
        <end position="58"/>
    </location>
</feature>
<organism evidence="2 3">
    <name type="scientific">Nonomuraea jiangxiensis</name>
    <dbReference type="NCBI Taxonomy" id="633440"/>
    <lineage>
        <taxon>Bacteria</taxon>
        <taxon>Bacillati</taxon>
        <taxon>Actinomycetota</taxon>
        <taxon>Actinomycetes</taxon>
        <taxon>Streptosporangiales</taxon>
        <taxon>Streptosporangiaceae</taxon>
        <taxon>Nonomuraea</taxon>
    </lineage>
</organism>
<keyword evidence="1" id="KW-0732">Signal</keyword>
<dbReference type="STRING" id="633440.SAMN05421869_116228"/>
<sequence>MKKCLGIVVTALAAVIALGFSASPANADTPGIIICVEPVQDLCIVIDDPEDRDDDPWH</sequence>
<accession>A0A1G9CPT7</accession>